<protein>
    <submittedName>
        <fullName evidence="5 6">50S ribosomal protein L18, chloroplastic isoform X1</fullName>
    </submittedName>
</protein>
<dbReference type="RefSeq" id="XP_048136755.1">
    <property type="nucleotide sequence ID" value="XM_048280798.1"/>
</dbReference>
<dbReference type="SUPFAM" id="SSF53137">
    <property type="entry name" value="Translational machinery components"/>
    <property type="match status" value="1"/>
</dbReference>
<dbReference type="RefSeq" id="XP_048136756.1">
    <property type="nucleotide sequence ID" value="XM_048280799.1"/>
</dbReference>
<keyword evidence="3" id="KW-0687">Ribonucleoprotein</keyword>
<dbReference type="CDD" id="cd00432">
    <property type="entry name" value="Ribosomal_L18_L5e"/>
    <property type="match status" value="1"/>
</dbReference>
<dbReference type="PANTHER" id="PTHR12899:SF8">
    <property type="entry name" value="RIBOSOMAL L18P_L5E FAMILY PROTEIN"/>
    <property type="match status" value="1"/>
</dbReference>
<keyword evidence="4" id="KW-1185">Reference proteome</keyword>
<evidence type="ECO:0000313" key="5">
    <source>
        <dbReference type="RefSeq" id="XP_048136755.1"/>
    </source>
</evidence>
<sequence>MDDWISLIRDPMRFVSLAFSLGTTITFCCHSPTDLDEQLLLLCFDANHPGRTIFCSFDEWFDASVSNSLSRSCSIRRDIISSTLGWIMALLKFPVIQLGKPVVFGPNSKSFILPPREETRLLVKPLVIQAKGNARIESPKIRNRRMQRKFTGTPTRPRLSVFCSDKQLYAMLVDDQNRKCLFYGSTLQKSIRDNPPCTTVEASRRVGEELIKVCIDLDISEISTYDRNGFARGERIQAFEIAIAHHGFLPR</sequence>
<dbReference type="Proteomes" id="UP000827889">
    <property type="component" value="Chromosome 6"/>
</dbReference>
<evidence type="ECO:0000313" key="4">
    <source>
        <dbReference type="Proteomes" id="UP000827889"/>
    </source>
</evidence>
<dbReference type="Gene3D" id="3.30.420.100">
    <property type="match status" value="1"/>
</dbReference>
<dbReference type="InterPro" id="IPR005484">
    <property type="entry name" value="Ribosomal_uL18_bac/plant/anim"/>
</dbReference>
<evidence type="ECO:0000256" key="1">
    <source>
        <dbReference type="ARBA" id="ARBA00007116"/>
    </source>
</evidence>
<dbReference type="Pfam" id="PF00861">
    <property type="entry name" value="Ribosomal_L18p"/>
    <property type="match status" value="1"/>
</dbReference>
<reference evidence="5 6" key="1">
    <citation type="submission" date="2025-05" db="UniProtKB">
        <authorList>
            <consortium name="RefSeq"/>
        </authorList>
    </citation>
    <scope>IDENTIFICATION</scope>
    <source>
        <tissue evidence="5 6">Leaf</tissue>
    </source>
</reference>
<dbReference type="GO" id="GO:0005840">
    <property type="term" value="C:ribosome"/>
    <property type="evidence" value="ECO:0007669"/>
    <property type="project" value="UniProtKB-KW"/>
</dbReference>
<keyword evidence="2 5" id="KW-0689">Ribosomal protein</keyword>
<gene>
    <name evidence="5 6" type="primary">LOC115727654</name>
</gene>
<evidence type="ECO:0000256" key="3">
    <source>
        <dbReference type="ARBA" id="ARBA00023274"/>
    </source>
</evidence>
<evidence type="ECO:0000256" key="2">
    <source>
        <dbReference type="ARBA" id="ARBA00022980"/>
    </source>
</evidence>
<dbReference type="GeneID" id="115727654"/>
<name>A0ABM3HJI5_9MYRT</name>
<evidence type="ECO:0000313" key="6">
    <source>
        <dbReference type="RefSeq" id="XP_048136756.1"/>
    </source>
</evidence>
<accession>A0ABM3HJI5</accession>
<organism evidence="4 5">
    <name type="scientific">Rhodamnia argentea</name>
    <dbReference type="NCBI Taxonomy" id="178133"/>
    <lineage>
        <taxon>Eukaryota</taxon>
        <taxon>Viridiplantae</taxon>
        <taxon>Streptophyta</taxon>
        <taxon>Embryophyta</taxon>
        <taxon>Tracheophyta</taxon>
        <taxon>Spermatophyta</taxon>
        <taxon>Magnoliopsida</taxon>
        <taxon>eudicotyledons</taxon>
        <taxon>Gunneridae</taxon>
        <taxon>Pentapetalae</taxon>
        <taxon>rosids</taxon>
        <taxon>malvids</taxon>
        <taxon>Myrtales</taxon>
        <taxon>Myrtaceae</taxon>
        <taxon>Myrtoideae</taxon>
        <taxon>Myrteae</taxon>
        <taxon>Australasian group</taxon>
        <taxon>Rhodamnia</taxon>
    </lineage>
</organism>
<comment type="similarity">
    <text evidence="1">Belongs to the universal ribosomal protein uL18 family.</text>
</comment>
<dbReference type="PANTHER" id="PTHR12899">
    <property type="entry name" value="39S RIBOSOMAL PROTEIN L18, MITOCHONDRIAL"/>
    <property type="match status" value="1"/>
</dbReference>
<proteinExistence type="inferred from homology"/>
<dbReference type="InterPro" id="IPR057268">
    <property type="entry name" value="Ribosomal_L18"/>
</dbReference>